<accession>A0ABP7Q7K8</accession>
<reference evidence="3" key="1">
    <citation type="journal article" date="2019" name="Int. J. Syst. Evol. Microbiol.">
        <title>The Global Catalogue of Microorganisms (GCM) 10K type strain sequencing project: providing services to taxonomists for standard genome sequencing and annotation.</title>
        <authorList>
            <consortium name="The Broad Institute Genomics Platform"/>
            <consortium name="The Broad Institute Genome Sequencing Center for Infectious Disease"/>
            <person name="Wu L."/>
            <person name="Ma J."/>
        </authorList>
    </citation>
    <scope>NUCLEOTIDE SEQUENCE [LARGE SCALE GENOMIC DNA]</scope>
    <source>
        <strain evidence="3">JCM 17555</strain>
    </source>
</reference>
<comment type="caution">
    <text evidence="2">The sequence shown here is derived from an EMBL/GenBank/DDBJ whole genome shotgun (WGS) entry which is preliminary data.</text>
</comment>
<keyword evidence="1" id="KW-0732">Signal</keyword>
<evidence type="ECO:0000256" key="1">
    <source>
        <dbReference type="SAM" id="SignalP"/>
    </source>
</evidence>
<sequence>MNMIIKTLAITLTLTAAGVASADTGLADRINEARTYPFKTAGDTFFSSESHRKVVQLVKEIHKIDPNSVDKAKRDELHEQLHRELELHAVR</sequence>
<evidence type="ECO:0000313" key="3">
    <source>
        <dbReference type="Proteomes" id="UP001501337"/>
    </source>
</evidence>
<gene>
    <name evidence="2" type="ORF">GCM10022278_37570</name>
</gene>
<protein>
    <submittedName>
        <fullName evidence="2">Uncharacterized protein</fullName>
    </submittedName>
</protein>
<evidence type="ECO:0000313" key="2">
    <source>
        <dbReference type="EMBL" id="GAA3977292.1"/>
    </source>
</evidence>
<dbReference type="Proteomes" id="UP001501337">
    <property type="component" value="Unassembled WGS sequence"/>
</dbReference>
<proteinExistence type="predicted"/>
<name>A0ABP7Q7K8_9GAMM</name>
<organism evidence="2 3">
    <name type="scientific">Allohahella marinimesophila</name>
    <dbReference type="NCBI Taxonomy" id="1054972"/>
    <lineage>
        <taxon>Bacteria</taxon>
        <taxon>Pseudomonadati</taxon>
        <taxon>Pseudomonadota</taxon>
        <taxon>Gammaproteobacteria</taxon>
        <taxon>Oceanospirillales</taxon>
        <taxon>Hahellaceae</taxon>
        <taxon>Allohahella</taxon>
    </lineage>
</organism>
<dbReference type="RefSeq" id="WP_344809304.1">
    <property type="nucleotide sequence ID" value="NZ_BAABBO010000021.1"/>
</dbReference>
<keyword evidence="3" id="KW-1185">Reference proteome</keyword>
<feature type="signal peptide" evidence="1">
    <location>
        <begin position="1"/>
        <end position="22"/>
    </location>
</feature>
<feature type="chain" id="PRO_5045038456" evidence="1">
    <location>
        <begin position="23"/>
        <end position="91"/>
    </location>
</feature>
<dbReference type="EMBL" id="BAABBO010000021">
    <property type="protein sequence ID" value="GAA3977292.1"/>
    <property type="molecule type" value="Genomic_DNA"/>
</dbReference>